<dbReference type="CDD" id="cd04301">
    <property type="entry name" value="NAT_SF"/>
    <property type="match status" value="1"/>
</dbReference>
<dbReference type="PROSITE" id="PS51186">
    <property type="entry name" value="GNAT"/>
    <property type="match status" value="1"/>
</dbReference>
<sequence>MEKIEYQINQSSYDDIYDHLIACDVYFVPRLSEKVAIDIYSKKIIDNAIRIEAWENNVLVGLIAFYSNKENSFAYITNVSVLNEFKGIGIAKKLMQETINEVQKIKFKTIQLEVNKSNSKAISLYKLLDFEIDDENQDNYLMKKNIIK</sequence>
<evidence type="ECO:0000313" key="4">
    <source>
        <dbReference type="EMBL" id="NHM05048.1"/>
    </source>
</evidence>
<reference evidence="4 5" key="1">
    <citation type="submission" date="2020-02" db="EMBL/GenBank/DDBJ databases">
        <authorList>
            <person name="Chen W.-M."/>
        </authorList>
    </citation>
    <scope>NUCLEOTIDE SEQUENCE [LARGE SCALE GENOMIC DNA]</scope>
    <source>
        <strain evidence="4 5">TWA-26</strain>
    </source>
</reference>
<dbReference type="EMBL" id="JAAJBV010000007">
    <property type="protein sequence ID" value="NHM05048.1"/>
    <property type="molecule type" value="Genomic_DNA"/>
</dbReference>
<gene>
    <name evidence="4" type="ORF">G4L40_10065</name>
</gene>
<protein>
    <submittedName>
        <fullName evidence="4">GNAT family N-acetyltransferase</fullName>
    </submittedName>
</protein>
<dbReference type="Proteomes" id="UP000761423">
    <property type="component" value="Unassembled WGS sequence"/>
</dbReference>
<dbReference type="InterPro" id="IPR016181">
    <property type="entry name" value="Acyl_CoA_acyltransferase"/>
</dbReference>
<dbReference type="Gene3D" id="3.40.630.30">
    <property type="match status" value="1"/>
</dbReference>
<evidence type="ECO:0000256" key="2">
    <source>
        <dbReference type="ARBA" id="ARBA00023315"/>
    </source>
</evidence>
<dbReference type="Pfam" id="PF00583">
    <property type="entry name" value="Acetyltransf_1"/>
    <property type="match status" value="1"/>
</dbReference>
<keyword evidence="1" id="KW-0808">Transferase</keyword>
<evidence type="ECO:0000259" key="3">
    <source>
        <dbReference type="PROSITE" id="PS51186"/>
    </source>
</evidence>
<proteinExistence type="predicted"/>
<organism evidence="4 5">
    <name type="scientific">Flavobacterium celericrescens</name>
    <dbReference type="NCBI Taxonomy" id="2709780"/>
    <lineage>
        <taxon>Bacteria</taxon>
        <taxon>Pseudomonadati</taxon>
        <taxon>Bacteroidota</taxon>
        <taxon>Flavobacteriia</taxon>
        <taxon>Flavobacteriales</taxon>
        <taxon>Flavobacteriaceae</taxon>
        <taxon>Flavobacterium</taxon>
    </lineage>
</organism>
<dbReference type="SUPFAM" id="SSF55729">
    <property type="entry name" value="Acyl-CoA N-acyltransferases (Nat)"/>
    <property type="match status" value="1"/>
</dbReference>
<comment type="caution">
    <text evidence="4">The sequence shown here is derived from an EMBL/GenBank/DDBJ whole genome shotgun (WGS) entry which is preliminary data.</text>
</comment>
<feature type="domain" description="N-acetyltransferase" evidence="3">
    <location>
        <begin position="6"/>
        <end position="147"/>
    </location>
</feature>
<dbReference type="PANTHER" id="PTHR43420:SF44">
    <property type="entry name" value="ACETYLTRANSFERASE YPEA"/>
    <property type="match status" value="1"/>
</dbReference>
<evidence type="ECO:0000313" key="5">
    <source>
        <dbReference type="Proteomes" id="UP000761423"/>
    </source>
</evidence>
<dbReference type="RefSeq" id="WP_166237072.1">
    <property type="nucleotide sequence ID" value="NZ_JAAJBV010000007.1"/>
</dbReference>
<name>A0ABX0ICX1_9FLAO</name>
<keyword evidence="5" id="KW-1185">Reference proteome</keyword>
<evidence type="ECO:0000256" key="1">
    <source>
        <dbReference type="ARBA" id="ARBA00022679"/>
    </source>
</evidence>
<dbReference type="InterPro" id="IPR050680">
    <property type="entry name" value="YpeA/RimI_acetyltransf"/>
</dbReference>
<dbReference type="InterPro" id="IPR000182">
    <property type="entry name" value="GNAT_dom"/>
</dbReference>
<keyword evidence="2" id="KW-0012">Acyltransferase</keyword>
<dbReference type="PANTHER" id="PTHR43420">
    <property type="entry name" value="ACETYLTRANSFERASE"/>
    <property type="match status" value="1"/>
</dbReference>
<accession>A0ABX0ICX1</accession>